<accession>A0ABR3NHM9</accession>
<comment type="caution">
    <text evidence="2">The sequence shown here is derived from an EMBL/GenBank/DDBJ whole genome shotgun (WGS) entry which is preliminary data.</text>
</comment>
<gene>
    <name evidence="2" type="ORF">QQF64_036063</name>
</gene>
<evidence type="ECO:0000313" key="2">
    <source>
        <dbReference type="EMBL" id="KAL1276440.1"/>
    </source>
</evidence>
<dbReference type="PANTHER" id="PTHR31025">
    <property type="entry name" value="SI:CH211-196P9.1-RELATED"/>
    <property type="match status" value="1"/>
</dbReference>
<protein>
    <submittedName>
        <fullName evidence="2">Uncharacterized protein</fullName>
    </submittedName>
</protein>
<proteinExistence type="predicted"/>
<feature type="region of interest" description="Disordered" evidence="1">
    <location>
        <begin position="101"/>
        <end position="146"/>
    </location>
</feature>
<dbReference type="PANTHER" id="PTHR31025:SF29">
    <property type="entry name" value="SI:CH211-196P9.1"/>
    <property type="match status" value="1"/>
</dbReference>
<evidence type="ECO:0000256" key="1">
    <source>
        <dbReference type="SAM" id="MobiDB-lite"/>
    </source>
</evidence>
<feature type="compositionally biased region" description="Basic and acidic residues" evidence="1">
    <location>
        <begin position="130"/>
        <end position="145"/>
    </location>
</feature>
<feature type="compositionally biased region" description="Low complexity" evidence="1">
    <location>
        <begin position="106"/>
        <end position="129"/>
    </location>
</feature>
<dbReference type="EMBL" id="JAYMGO010000004">
    <property type="protein sequence ID" value="KAL1276440.1"/>
    <property type="molecule type" value="Genomic_DNA"/>
</dbReference>
<reference evidence="2 3" key="1">
    <citation type="submission" date="2023-09" db="EMBL/GenBank/DDBJ databases">
        <authorList>
            <person name="Wang M."/>
        </authorList>
    </citation>
    <scope>NUCLEOTIDE SEQUENCE [LARGE SCALE GENOMIC DNA]</scope>
    <source>
        <strain evidence="2">GT-2023</strain>
        <tissue evidence="2">Liver</tissue>
    </source>
</reference>
<name>A0ABR3NHM9_9TELE</name>
<organism evidence="2 3">
    <name type="scientific">Cirrhinus molitorella</name>
    <name type="common">mud carp</name>
    <dbReference type="NCBI Taxonomy" id="172907"/>
    <lineage>
        <taxon>Eukaryota</taxon>
        <taxon>Metazoa</taxon>
        <taxon>Chordata</taxon>
        <taxon>Craniata</taxon>
        <taxon>Vertebrata</taxon>
        <taxon>Euteleostomi</taxon>
        <taxon>Actinopterygii</taxon>
        <taxon>Neopterygii</taxon>
        <taxon>Teleostei</taxon>
        <taxon>Ostariophysi</taxon>
        <taxon>Cypriniformes</taxon>
        <taxon>Cyprinidae</taxon>
        <taxon>Labeoninae</taxon>
        <taxon>Labeonini</taxon>
        <taxon>Cirrhinus</taxon>
    </lineage>
</organism>
<keyword evidence="3" id="KW-1185">Reference proteome</keyword>
<dbReference type="Proteomes" id="UP001558613">
    <property type="component" value="Unassembled WGS sequence"/>
</dbReference>
<evidence type="ECO:0000313" key="3">
    <source>
        <dbReference type="Proteomes" id="UP001558613"/>
    </source>
</evidence>
<sequence>MHMLTRWGTAANFLSLFHPEQRLACVVDGKMIIKVQYENRKKYIKLQAADFDEFISEVREKFSIPGDKITVEDDSGTEVDETVFAELSSVEGICFVVKDSHDDGTSQSSPPSTSWPSNSASSLSVFSSSRDSDMSRQPKRVKCDEEPLQSAVAKDLIKQILQTKAGGTKVLEEYDKTGKLCDSTRRHMINILAGDMVEKEGRVPQRRTKEKYALGIVTLFPALKDPLSAKGYEHFYDAQSGSGFLAWRIKTIQRKTKLECTKMKMQNTGGGGPTQERELPQTGDHLDEEYCKESISLMNHTTDQEIVKQKMKETFNYRQRLIHNSDESHTILTVFPRLLDTKGLIAQDFSLLFGPQTAAKLLEKWPTFYKEKVIREAESLTTTSVLQSLLKSARNQHNDESPEVHQEWDSDTASLLLLLHILPPQPSKKKKLKISATQAMDHLVVFHKSITSLEDHLEKVEGHRQPYILASGTHKWAVSNYYIVVDRMLIPCQGTTSLAAFDELFKAHFVFSVNYDDALSHMFTFLQTTVYGIDAATTKQSPKVKELRAKIMNSN</sequence>